<evidence type="ECO:0000313" key="2">
    <source>
        <dbReference type="EMBL" id="CAL6043423.1"/>
    </source>
</evidence>
<protein>
    <submittedName>
        <fullName evidence="2">Hypothetical_protein</fullName>
    </submittedName>
</protein>
<gene>
    <name evidence="2" type="ORF">HINF_LOCUS40065</name>
    <name evidence="1" type="ORF">HINF_LOCUS43617</name>
</gene>
<comment type="caution">
    <text evidence="1">The sequence shown here is derived from an EMBL/GenBank/DDBJ whole genome shotgun (WGS) entry which is preliminary data.</text>
</comment>
<accession>A0AA86QGR7</accession>
<name>A0AA86QGR7_9EUKA</name>
<evidence type="ECO:0000313" key="1">
    <source>
        <dbReference type="EMBL" id="CAI9955972.1"/>
    </source>
</evidence>
<reference evidence="1" key="1">
    <citation type="submission" date="2023-06" db="EMBL/GenBank/DDBJ databases">
        <authorList>
            <person name="Kurt Z."/>
        </authorList>
    </citation>
    <scope>NUCLEOTIDE SEQUENCE</scope>
</reference>
<reference evidence="2 3" key="2">
    <citation type="submission" date="2024-07" db="EMBL/GenBank/DDBJ databases">
        <authorList>
            <person name="Akdeniz Z."/>
        </authorList>
    </citation>
    <scope>NUCLEOTIDE SEQUENCE [LARGE SCALE GENOMIC DNA]</scope>
</reference>
<dbReference type="AlphaFoldDB" id="A0AA86QGR7"/>
<dbReference type="Proteomes" id="UP001642409">
    <property type="component" value="Unassembled WGS sequence"/>
</dbReference>
<dbReference type="EMBL" id="CAXDID020000157">
    <property type="protein sequence ID" value="CAL6043423.1"/>
    <property type="molecule type" value="Genomic_DNA"/>
</dbReference>
<organism evidence="1">
    <name type="scientific">Hexamita inflata</name>
    <dbReference type="NCBI Taxonomy" id="28002"/>
    <lineage>
        <taxon>Eukaryota</taxon>
        <taxon>Metamonada</taxon>
        <taxon>Diplomonadida</taxon>
        <taxon>Hexamitidae</taxon>
        <taxon>Hexamitinae</taxon>
        <taxon>Hexamita</taxon>
    </lineage>
</organism>
<keyword evidence="3" id="KW-1185">Reference proteome</keyword>
<sequence>MNGGVCQCKTSKSFVNGSSCQCGAYAFNDSKSCTCFKGTQFQGYDCVQIICQTGYYLSGSTCYQLDCPSDQMVQGNVCVNRCSNDMYWTGYSCNSRCDSGWTWAQKCKKCIHCAGNCYTGSDLVC</sequence>
<evidence type="ECO:0000313" key="3">
    <source>
        <dbReference type="Proteomes" id="UP001642409"/>
    </source>
</evidence>
<dbReference type="EMBL" id="CATOUU010000869">
    <property type="protein sequence ID" value="CAI9955972.1"/>
    <property type="molecule type" value="Genomic_DNA"/>
</dbReference>
<proteinExistence type="predicted"/>